<dbReference type="AlphaFoldDB" id="A0A0R2GTS0"/>
<evidence type="ECO:0000313" key="1">
    <source>
        <dbReference type="EMBL" id="KRN43944.1"/>
    </source>
</evidence>
<dbReference type="Proteomes" id="UP000051639">
    <property type="component" value="Unassembled WGS sequence"/>
</dbReference>
<dbReference type="RefSeq" id="WP_056994646.1">
    <property type="nucleotide sequence ID" value="NZ_JQBA01000027.1"/>
</dbReference>
<comment type="caution">
    <text evidence="1">The sequence shown here is derived from an EMBL/GenBank/DDBJ whole genome shotgun (WGS) entry which is preliminary data.</text>
</comment>
<proteinExistence type="predicted"/>
<accession>A0A0R2GTS0</accession>
<name>A0A0R2GTS0_9LACO</name>
<keyword evidence="2" id="KW-1185">Reference proteome</keyword>
<gene>
    <name evidence="1" type="ORF">IV41_GL000979</name>
</gene>
<sequence length="74" mass="8603">MKKFKVIERRNGKIIKVHEFETLQRAEGFVNEVGVFYESTHPGTKTVVKLLRADLYENEGDVFPAESFEIQEND</sequence>
<dbReference type="EMBL" id="JQBA01000027">
    <property type="protein sequence ID" value="KRN43944.1"/>
    <property type="molecule type" value="Genomic_DNA"/>
</dbReference>
<dbReference type="PATRIC" id="fig|148604.4.peg.1014"/>
<organism evidence="1 2">
    <name type="scientific">Limosilactobacillus ingluviei</name>
    <dbReference type="NCBI Taxonomy" id="148604"/>
    <lineage>
        <taxon>Bacteria</taxon>
        <taxon>Bacillati</taxon>
        <taxon>Bacillota</taxon>
        <taxon>Bacilli</taxon>
        <taxon>Lactobacillales</taxon>
        <taxon>Lactobacillaceae</taxon>
        <taxon>Limosilactobacillus</taxon>
    </lineage>
</organism>
<reference evidence="1 2" key="1">
    <citation type="journal article" date="2015" name="Genome Announc.">
        <title>Expanding the biotechnology potential of lactobacilli through comparative genomics of 213 strains and associated genera.</title>
        <authorList>
            <person name="Sun Z."/>
            <person name="Harris H.M."/>
            <person name="McCann A."/>
            <person name="Guo C."/>
            <person name="Argimon S."/>
            <person name="Zhang W."/>
            <person name="Yang X."/>
            <person name="Jeffery I.B."/>
            <person name="Cooney J.C."/>
            <person name="Kagawa T.F."/>
            <person name="Liu W."/>
            <person name="Song Y."/>
            <person name="Salvetti E."/>
            <person name="Wrobel A."/>
            <person name="Rasinkangas P."/>
            <person name="Parkhill J."/>
            <person name="Rea M.C."/>
            <person name="O'Sullivan O."/>
            <person name="Ritari J."/>
            <person name="Douillard F.P."/>
            <person name="Paul Ross R."/>
            <person name="Yang R."/>
            <person name="Briner A.E."/>
            <person name="Felis G.E."/>
            <person name="de Vos W.M."/>
            <person name="Barrangou R."/>
            <person name="Klaenhammer T.R."/>
            <person name="Caufield P.W."/>
            <person name="Cui Y."/>
            <person name="Zhang H."/>
            <person name="O'Toole P.W."/>
        </authorList>
    </citation>
    <scope>NUCLEOTIDE SEQUENCE [LARGE SCALE GENOMIC DNA]</scope>
    <source>
        <strain evidence="1 2">DSM 14792</strain>
    </source>
</reference>
<evidence type="ECO:0000313" key="2">
    <source>
        <dbReference type="Proteomes" id="UP000051639"/>
    </source>
</evidence>
<protein>
    <submittedName>
        <fullName evidence="1">Uncharacterized protein</fullName>
    </submittedName>
</protein>